<organism evidence="1 2">
    <name type="scientific">Streptomyces decoyicus</name>
    <dbReference type="NCBI Taxonomy" id="249567"/>
    <lineage>
        <taxon>Bacteria</taxon>
        <taxon>Bacillati</taxon>
        <taxon>Actinomycetota</taxon>
        <taxon>Actinomycetes</taxon>
        <taxon>Kitasatosporales</taxon>
        <taxon>Streptomycetaceae</taxon>
        <taxon>Streptomyces</taxon>
    </lineage>
</organism>
<evidence type="ECO:0000313" key="1">
    <source>
        <dbReference type="EMBL" id="WSB67814.1"/>
    </source>
</evidence>
<protein>
    <recommendedName>
        <fullName evidence="3">CopG family transcriptional regulator</fullName>
    </recommendedName>
</protein>
<gene>
    <name evidence="1" type="ORF">OG863_07495</name>
</gene>
<evidence type="ECO:0000313" key="2">
    <source>
        <dbReference type="Proteomes" id="UP001344251"/>
    </source>
</evidence>
<accession>A0ABZ1FBT2</accession>
<dbReference type="RefSeq" id="WP_326617163.1">
    <property type="nucleotide sequence ID" value="NZ_CP109106.1"/>
</dbReference>
<sequence>MAEETEYDTPRRVRMPDEEWEPFLSATKTMHPDGRSPRGQVIREFVRWYLRRPGAKLPERPPAGPWSK</sequence>
<keyword evidence="2" id="KW-1185">Reference proteome</keyword>
<proteinExistence type="predicted"/>
<name>A0ABZ1FBT2_9ACTN</name>
<dbReference type="EMBL" id="CP109106">
    <property type="protein sequence ID" value="WSB67814.1"/>
    <property type="molecule type" value="Genomic_DNA"/>
</dbReference>
<evidence type="ECO:0008006" key="3">
    <source>
        <dbReference type="Google" id="ProtNLM"/>
    </source>
</evidence>
<dbReference type="Proteomes" id="UP001344251">
    <property type="component" value="Chromosome"/>
</dbReference>
<reference evidence="1 2" key="1">
    <citation type="submission" date="2022-10" db="EMBL/GenBank/DDBJ databases">
        <title>The complete genomes of actinobacterial strains from the NBC collection.</title>
        <authorList>
            <person name="Joergensen T.S."/>
            <person name="Alvarez Arevalo M."/>
            <person name="Sterndorff E.B."/>
            <person name="Faurdal D."/>
            <person name="Vuksanovic O."/>
            <person name="Mourched A.-S."/>
            <person name="Charusanti P."/>
            <person name="Shaw S."/>
            <person name="Blin K."/>
            <person name="Weber T."/>
        </authorList>
    </citation>
    <scope>NUCLEOTIDE SEQUENCE [LARGE SCALE GENOMIC DNA]</scope>
    <source>
        <strain evidence="1 2">NBC 01774</strain>
    </source>
</reference>